<evidence type="ECO:0000313" key="6">
    <source>
        <dbReference type="Proteomes" id="UP000823617"/>
    </source>
</evidence>
<dbReference type="EMBL" id="JADIMK010000085">
    <property type="protein sequence ID" value="MBO8456350.1"/>
    <property type="molecule type" value="Genomic_DNA"/>
</dbReference>
<dbReference type="PRINTS" id="PR00032">
    <property type="entry name" value="HTHARAC"/>
</dbReference>
<keyword evidence="1" id="KW-0805">Transcription regulation</keyword>
<sequence>MHPADFYIPAGEPFPVITGIVSQIAVTSGVMEIEVDNVRYRCSPQQNNIVDIKPINRISCISFSDDFAGWILAFSRQFMLNAMKGNKPIKIRELLALMSYTAVTLSSEKMSVLQQYYGNVAESSEDLSDRLDMTIFCFAAVFLHLNIVKFVQLSISSDPERTASSRPAYILDRFVKLLEEDVQKEHEVAFYADKLGITPHYLTMVTNRYVGMSAGKVIAEALMSKACQYLRNPEYTIQEVAEMLNFSDQSSFGKFFRKHSGTTPASYRKAAR</sequence>
<evidence type="ECO:0000256" key="3">
    <source>
        <dbReference type="ARBA" id="ARBA00023163"/>
    </source>
</evidence>
<gene>
    <name evidence="5" type="ORF">IAC08_08145</name>
</gene>
<organism evidence="5 6">
    <name type="scientific">Candidatus Cryptobacteroides intestinigallinarum</name>
    <dbReference type="NCBI Taxonomy" id="2840767"/>
    <lineage>
        <taxon>Bacteria</taxon>
        <taxon>Pseudomonadati</taxon>
        <taxon>Bacteroidota</taxon>
        <taxon>Bacteroidia</taxon>
        <taxon>Bacteroidales</taxon>
        <taxon>Candidatus Cryptobacteroides</taxon>
    </lineage>
</organism>
<dbReference type="InterPro" id="IPR009057">
    <property type="entry name" value="Homeodomain-like_sf"/>
</dbReference>
<keyword evidence="2" id="KW-0238">DNA-binding</keyword>
<evidence type="ECO:0000256" key="2">
    <source>
        <dbReference type="ARBA" id="ARBA00023125"/>
    </source>
</evidence>
<dbReference type="PANTHER" id="PTHR43280">
    <property type="entry name" value="ARAC-FAMILY TRANSCRIPTIONAL REGULATOR"/>
    <property type="match status" value="1"/>
</dbReference>
<dbReference type="PANTHER" id="PTHR43280:SF32">
    <property type="entry name" value="TRANSCRIPTIONAL REGULATORY PROTEIN"/>
    <property type="match status" value="1"/>
</dbReference>
<dbReference type="GO" id="GO:0043565">
    <property type="term" value="F:sequence-specific DNA binding"/>
    <property type="evidence" value="ECO:0007669"/>
    <property type="project" value="InterPro"/>
</dbReference>
<dbReference type="AlphaFoldDB" id="A0A9D9N148"/>
<dbReference type="InterPro" id="IPR018060">
    <property type="entry name" value="HTH_AraC"/>
</dbReference>
<dbReference type="SUPFAM" id="SSF46689">
    <property type="entry name" value="Homeodomain-like"/>
    <property type="match status" value="1"/>
</dbReference>
<feature type="domain" description="HTH araC/xylS-type" evidence="4">
    <location>
        <begin position="172"/>
        <end position="270"/>
    </location>
</feature>
<protein>
    <submittedName>
        <fullName evidence="5">Helix-turn-helix transcriptional regulator</fullName>
    </submittedName>
</protein>
<dbReference type="Gene3D" id="1.10.10.60">
    <property type="entry name" value="Homeodomain-like"/>
    <property type="match status" value="1"/>
</dbReference>
<reference evidence="5" key="2">
    <citation type="journal article" date="2021" name="PeerJ">
        <title>Extensive microbial diversity within the chicken gut microbiome revealed by metagenomics and culture.</title>
        <authorList>
            <person name="Gilroy R."/>
            <person name="Ravi A."/>
            <person name="Getino M."/>
            <person name="Pursley I."/>
            <person name="Horton D.L."/>
            <person name="Alikhan N.F."/>
            <person name="Baker D."/>
            <person name="Gharbi K."/>
            <person name="Hall N."/>
            <person name="Watson M."/>
            <person name="Adriaenssens E.M."/>
            <person name="Foster-Nyarko E."/>
            <person name="Jarju S."/>
            <person name="Secka A."/>
            <person name="Antonio M."/>
            <person name="Oren A."/>
            <person name="Chaudhuri R.R."/>
            <person name="La Ragione R."/>
            <person name="Hildebrand F."/>
            <person name="Pallen M.J."/>
        </authorList>
    </citation>
    <scope>NUCLEOTIDE SEQUENCE</scope>
    <source>
        <strain evidence="5">B1-3475</strain>
    </source>
</reference>
<dbReference type="SMART" id="SM00342">
    <property type="entry name" value="HTH_ARAC"/>
    <property type="match status" value="1"/>
</dbReference>
<reference evidence="5" key="1">
    <citation type="submission" date="2020-10" db="EMBL/GenBank/DDBJ databases">
        <authorList>
            <person name="Gilroy R."/>
        </authorList>
    </citation>
    <scope>NUCLEOTIDE SEQUENCE</scope>
    <source>
        <strain evidence="5">B1-3475</strain>
    </source>
</reference>
<name>A0A9D9N148_9BACT</name>
<dbReference type="GO" id="GO:0003700">
    <property type="term" value="F:DNA-binding transcription factor activity"/>
    <property type="evidence" value="ECO:0007669"/>
    <property type="project" value="InterPro"/>
</dbReference>
<dbReference type="Proteomes" id="UP000823617">
    <property type="component" value="Unassembled WGS sequence"/>
</dbReference>
<keyword evidence="3" id="KW-0804">Transcription</keyword>
<evidence type="ECO:0000259" key="4">
    <source>
        <dbReference type="PROSITE" id="PS01124"/>
    </source>
</evidence>
<evidence type="ECO:0000313" key="5">
    <source>
        <dbReference type="EMBL" id="MBO8456350.1"/>
    </source>
</evidence>
<dbReference type="PROSITE" id="PS01124">
    <property type="entry name" value="HTH_ARAC_FAMILY_2"/>
    <property type="match status" value="1"/>
</dbReference>
<comment type="caution">
    <text evidence="5">The sequence shown here is derived from an EMBL/GenBank/DDBJ whole genome shotgun (WGS) entry which is preliminary data.</text>
</comment>
<dbReference type="InterPro" id="IPR020449">
    <property type="entry name" value="Tscrpt_reg_AraC-type_HTH"/>
</dbReference>
<dbReference type="Pfam" id="PF12833">
    <property type="entry name" value="HTH_18"/>
    <property type="match status" value="1"/>
</dbReference>
<accession>A0A9D9N148</accession>
<evidence type="ECO:0000256" key="1">
    <source>
        <dbReference type="ARBA" id="ARBA00023015"/>
    </source>
</evidence>
<proteinExistence type="predicted"/>